<dbReference type="InterPro" id="IPR006657">
    <property type="entry name" value="MoPterin_dinucl-bd_dom"/>
</dbReference>
<keyword evidence="4" id="KW-1185">Reference proteome</keyword>
<dbReference type="InterPro" id="IPR009010">
    <property type="entry name" value="Asp_de-COase-like_dom_sf"/>
</dbReference>
<evidence type="ECO:0000256" key="1">
    <source>
        <dbReference type="SAM" id="MobiDB-lite"/>
    </source>
</evidence>
<accession>A0ABS5L7W2</accession>
<evidence type="ECO:0000259" key="2">
    <source>
        <dbReference type="Pfam" id="PF01568"/>
    </source>
</evidence>
<feature type="domain" description="Molybdopterin dinucleotide-binding" evidence="2">
    <location>
        <begin position="7"/>
        <end position="112"/>
    </location>
</feature>
<dbReference type="Gene3D" id="2.40.40.20">
    <property type="match status" value="1"/>
</dbReference>
<dbReference type="Proteomes" id="UP000730482">
    <property type="component" value="Unassembled WGS sequence"/>
</dbReference>
<dbReference type="EMBL" id="JAAFYZ010000328">
    <property type="protein sequence ID" value="MBS2554160.1"/>
    <property type="molecule type" value="Genomic_DNA"/>
</dbReference>
<organism evidence="3 4">
    <name type="scientific">Catenulispora pinistramenti</name>
    <dbReference type="NCBI Taxonomy" id="2705254"/>
    <lineage>
        <taxon>Bacteria</taxon>
        <taxon>Bacillati</taxon>
        <taxon>Actinomycetota</taxon>
        <taxon>Actinomycetes</taxon>
        <taxon>Catenulisporales</taxon>
        <taxon>Catenulisporaceae</taxon>
        <taxon>Catenulispora</taxon>
    </lineage>
</organism>
<dbReference type="InterPro" id="IPR037951">
    <property type="entry name" value="MopB_CT_YdeP"/>
</dbReference>
<dbReference type="CDD" id="cd02787">
    <property type="entry name" value="MopB_CT_ydeP"/>
    <property type="match status" value="1"/>
</dbReference>
<dbReference type="SUPFAM" id="SSF50692">
    <property type="entry name" value="ADC-like"/>
    <property type="match status" value="1"/>
</dbReference>
<protein>
    <recommendedName>
        <fullName evidence="2">Molybdopterin dinucleotide-binding domain-containing protein</fullName>
    </recommendedName>
</protein>
<feature type="region of interest" description="Disordered" evidence="1">
    <location>
        <begin position="122"/>
        <end position="145"/>
    </location>
</feature>
<dbReference type="Pfam" id="PF01568">
    <property type="entry name" value="Molydop_binding"/>
    <property type="match status" value="1"/>
</dbReference>
<feature type="non-terminal residue" evidence="3">
    <location>
        <position position="1"/>
    </location>
</feature>
<name>A0ABS5L7W2_9ACTN</name>
<dbReference type="RefSeq" id="WP_307856713.1">
    <property type="nucleotide sequence ID" value="NZ_JAAFYZ010000328.1"/>
</dbReference>
<gene>
    <name evidence="3" type="ORF">KGQ19_45630</name>
</gene>
<evidence type="ECO:0000313" key="4">
    <source>
        <dbReference type="Proteomes" id="UP000730482"/>
    </source>
</evidence>
<proteinExistence type="predicted"/>
<sequence>IPAPGTLLLGTMRSHDQWNTTIYSDDDRYRGIKNLRTLVFMNQKDMRERGLAQFDPVDITATSKDGSQRTLNRFLAVQYDIPRGCAAGYMPEMNVLVGIKDFSAQSDQPLMKNLKVTIERSRQEAGPESNVVTAQAPEATTVAAQ</sequence>
<reference evidence="3 4" key="1">
    <citation type="submission" date="2020-02" db="EMBL/GenBank/DDBJ databases">
        <title>Acidophilic actinobacteria isolated from forest soil.</title>
        <authorList>
            <person name="Golinska P."/>
        </authorList>
    </citation>
    <scope>NUCLEOTIDE SEQUENCE [LARGE SCALE GENOMIC DNA]</scope>
    <source>
        <strain evidence="3 4">NL8</strain>
    </source>
</reference>
<evidence type="ECO:0000313" key="3">
    <source>
        <dbReference type="EMBL" id="MBS2554160.1"/>
    </source>
</evidence>
<comment type="caution">
    <text evidence="3">The sequence shown here is derived from an EMBL/GenBank/DDBJ whole genome shotgun (WGS) entry which is preliminary data.</text>
</comment>